<evidence type="ECO:0000313" key="1">
    <source>
        <dbReference type="EMBL" id="CEL68675.1"/>
    </source>
</evidence>
<dbReference type="EMBL" id="LN714484">
    <property type="protein sequence ID" value="CEL68675.1"/>
    <property type="molecule type" value="Genomic_DNA"/>
</dbReference>
<name>A0A0F7UJC0_NEOCL</name>
<sequence length="209" mass="23020">MASSGLALLAASRAAKAPSVFSTTRFFSSCLPRPLPSSLASRASPSFSGISPLSRCSLVSPGLARSISPCFSMQRRFLGNRATGPQFDLLHPKSINLREEARFCCRLFSVPALNYLDFKQGCCSLRVFLFLGMLAGVSLDLLLVHPPRSSFWSRFHVHRWPLNAERMLFPGKGSVFDYTKEGERVNPQTGCVQTEACASFLKLMYDVDA</sequence>
<dbReference type="AlphaFoldDB" id="A0A0F7UJC0"/>
<proteinExistence type="predicted"/>
<accession>A0A0F7UJC0</accession>
<gene>
    <name evidence="1" type="ORF">BN1204_044197</name>
</gene>
<organism evidence="1">
    <name type="scientific">Neospora caninum (strain Liverpool)</name>
    <dbReference type="NCBI Taxonomy" id="572307"/>
    <lineage>
        <taxon>Eukaryota</taxon>
        <taxon>Sar</taxon>
        <taxon>Alveolata</taxon>
        <taxon>Apicomplexa</taxon>
        <taxon>Conoidasida</taxon>
        <taxon>Coccidia</taxon>
        <taxon>Eucoccidiorida</taxon>
        <taxon>Eimeriorina</taxon>
        <taxon>Sarcocystidae</taxon>
        <taxon>Neospora</taxon>
    </lineage>
</organism>
<protein>
    <submittedName>
        <fullName evidence="1">Uncharacterized protein</fullName>
    </submittedName>
</protein>
<reference evidence="1" key="1">
    <citation type="journal article" date="2015" name="PLoS ONE">
        <title>Comprehensive Evaluation of Toxoplasma gondii VEG and Neospora caninum LIV Genomes with Tachyzoite Stage Transcriptome and Proteome Defines Novel Transcript Features.</title>
        <authorList>
            <person name="Ramaprasad A."/>
            <person name="Mourier T."/>
            <person name="Naeem R."/>
            <person name="Malas T.B."/>
            <person name="Moussa E."/>
            <person name="Panigrahi A."/>
            <person name="Vermont S.J."/>
            <person name="Otto T.D."/>
            <person name="Wastling J."/>
            <person name="Pain A."/>
        </authorList>
    </citation>
    <scope>NUCLEOTIDE SEQUENCE</scope>
    <source>
        <strain evidence="1">Liverpool</strain>
    </source>
</reference>